<evidence type="ECO:0000313" key="3">
    <source>
        <dbReference type="Proteomes" id="UP000051789"/>
    </source>
</evidence>
<dbReference type="Proteomes" id="UP000051789">
    <property type="component" value="Unassembled WGS sequence"/>
</dbReference>
<comment type="caution">
    <text evidence="2">The sequence shown here is derived from an EMBL/GenBank/DDBJ whole genome shotgun (WGS) entry which is preliminary data.</text>
</comment>
<gene>
    <name evidence="2" type="ORF">FD19_GL001906</name>
</gene>
<dbReference type="AlphaFoldDB" id="A0A0R2CED2"/>
<dbReference type="SUPFAM" id="SSF46785">
    <property type="entry name" value="Winged helix' DNA-binding domain"/>
    <property type="match status" value="1"/>
</dbReference>
<reference evidence="2 3" key="1">
    <citation type="journal article" date="2015" name="Genome Announc.">
        <title>Expanding the biotechnology potential of lactobacilli through comparative genomics of 213 strains and associated genera.</title>
        <authorList>
            <person name="Sun Z."/>
            <person name="Harris H.M."/>
            <person name="McCann A."/>
            <person name="Guo C."/>
            <person name="Argimon S."/>
            <person name="Zhang W."/>
            <person name="Yang X."/>
            <person name="Jeffery I.B."/>
            <person name="Cooney J.C."/>
            <person name="Kagawa T.F."/>
            <person name="Liu W."/>
            <person name="Song Y."/>
            <person name="Salvetti E."/>
            <person name="Wrobel A."/>
            <person name="Rasinkangas P."/>
            <person name="Parkhill J."/>
            <person name="Rea M.C."/>
            <person name="O'Sullivan O."/>
            <person name="Ritari J."/>
            <person name="Douillard F.P."/>
            <person name="Paul Ross R."/>
            <person name="Yang R."/>
            <person name="Briner A.E."/>
            <person name="Felis G.E."/>
            <person name="de Vos W.M."/>
            <person name="Barrangou R."/>
            <person name="Klaenhammer T.R."/>
            <person name="Caufield P.W."/>
            <person name="Cui Y."/>
            <person name="Zhang H."/>
            <person name="O'Toole P.W."/>
        </authorList>
    </citation>
    <scope>NUCLEOTIDE SEQUENCE [LARGE SCALE GENOMIC DNA]</scope>
    <source>
        <strain evidence="2 3">DSM 22698</strain>
    </source>
</reference>
<protein>
    <recommendedName>
        <fullName evidence="1">HTH marR-type domain-containing protein</fullName>
    </recommendedName>
</protein>
<feature type="domain" description="HTH marR-type" evidence="1">
    <location>
        <begin position="10"/>
        <end position="102"/>
    </location>
</feature>
<dbReference type="InterPro" id="IPR036390">
    <property type="entry name" value="WH_DNA-bd_sf"/>
</dbReference>
<dbReference type="GO" id="GO:0003700">
    <property type="term" value="F:DNA-binding transcription factor activity"/>
    <property type="evidence" value="ECO:0007669"/>
    <property type="project" value="InterPro"/>
</dbReference>
<keyword evidence="3" id="KW-1185">Reference proteome</keyword>
<dbReference type="EMBL" id="AYZK01000009">
    <property type="protein sequence ID" value="KRM86476.1"/>
    <property type="molecule type" value="Genomic_DNA"/>
</dbReference>
<dbReference type="SMART" id="SM00347">
    <property type="entry name" value="HTH_MARR"/>
    <property type="match status" value="1"/>
</dbReference>
<dbReference type="InterPro" id="IPR036388">
    <property type="entry name" value="WH-like_DNA-bd_sf"/>
</dbReference>
<dbReference type="RefSeq" id="WP_056969811.1">
    <property type="nucleotide sequence ID" value="NZ_AYZK01000009.1"/>
</dbReference>
<dbReference type="Gene3D" id="1.10.10.10">
    <property type="entry name" value="Winged helix-like DNA-binding domain superfamily/Winged helix DNA-binding domain"/>
    <property type="match status" value="1"/>
</dbReference>
<proteinExistence type="predicted"/>
<dbReference type="STRING" id="1423810.FD19_GL001906"/>
<evidence type="ECO:0000313" key="2">
    <source>
        <dbReference type="EMBL" id="KRM86476.1"/>
    </source>
</evidence>
<dbReference type="Pfam" id="PF12802">
    <property type="entry name" value="MarR_2"/>
    <property type="match status" value="1"/>
</dbReference>
<sequence>MRTIERLADQVFAPTGMKPAYAYIMMTLEDRHPLTIMEIAHQLGYERSSISRMVRALAKRQLVQLTSRGRETLVELAAGSSEFLTTANECLEQFGRLTDQYLGETKAPMTELLELNNQKVRSRL</sequence>
<organism evidence="2 3">
    <name type="scientific">Lacticaseibacillus thailandensis DSM 22698 = JCM 13996</name>
    <dbReference type="NCBI Taxonomy" id="1423810"/>
    <lineage>
        <taxon>Bacteria</taxon>
        <taxon>Bacillati</taxon>
        <taxon>Bacillota</taxon>
        <taxon>Bacilli</taxon>
        <taxon>Lactobacillales</taxon>
        <taxon>Lactobacillaceae</taxon>
        <taxon>Lacticaseibacillus</taxon>
    </lineage>
</organism>
<accession>A0A0R2CED2</accession>
<evidence type="ECO:0000259" key="1">
    <source>
        <dbReference type="SMART" id="SM00347"/>
    </source>
</evidence>
<dbReference type="InterPro" id="IPR000835">
    <property type="entry name" value="HTH_MarR-typ"/>
</dbReference>
<dbReference type="PATRIC" id="fig|1423810.4.peg.1955"/>
<name>A0A0R2CED2_9LACO</name>